<protein>
    <submittedName>
        <fullName evidence="1">CYFA0S20e02113g1_1</fullName>
    </submittedName>
</protein>
<organism evidence="1">
    <name type="scientific">Cyberlindnera fabianii</name>
    <name type="common">Yeast</name>
    <name type="synonym">Hansenula fabianii</name>
    <dbReference type="NCBI Taxonomy" id="36022"/>
    <lineage>
        <taxon>Eukaryota</taxon>
        <taxon>Fungi</taxon>
        <taxon>Dikarya</taxon>
        <taxon>Ascomycota</taxon>
        <taxon>Saccharomycotina</taxon>
        <taxon>Saccharomycetes</taxon>
        <taxon>Phaffomycetales</taxon>
        <taxon>Phaffomycetaceae</taxon>
        <taxon>Cyberlindnera</taxon>
    </lineage>
</organism>
<dbReference type="EMBL" id="LK052905">
    <property type="protein sequence ID" value="CDR45943.1"/>
    <property type="molecule type" value="Genomic_DNA"/>
</dbReference>
<name>A0A061B7Q8_CYBFA</name>
<reference evidence="1" key="1">
    <citation type="journal article" date="2014" name="Genome Announc.">
        <title>Genome sequence of the yeast Cyberlindnera fabianii (Hansenula fabianii).</title>
        <authorList>
            <person name="Freel K.C."/>
            <person name="Sarilar V."/>
            <person name="Neuveglise C."/>
            <person name="Devillers H."/>
            <person name="Friedrich A."/>
            <person name="Schacherer J."/>
        </authorList>
    </citation>
    <scope>NUCLEOTIDE SEQUENCE</scope>
    <source>
        <strain evidence="1">YJS4271</strain>
    </source>
</reference>
<accession>A0A061B7Q8</accession>
<proteinExistence type="predicted"/>
<dbReference type="VEuPathDB" id="FungiDB:BON22_0918"/>
<dbReference type="AlphaFoldDB" id="A0A061B7Q8"/>
<evidence type="ECO:0000313" key="1">
    <source>
        <dbReference type="EMBL" id="CDR45943.1"/>
    </source>
</evidence>
<gene>
    <name evidence="1" type="ORF">CYFA0S_20e02113g</name>
</gene>
<sequence>MDLLRQLPIELQLEVLKNLTPEDILNILYTKGETFSSLFALFTNTNDGSHITHKLVRTTRIRPKRLATEDLNQSFYGHINIIELKQWRREDLERVYNSFKHTFNILVLDYKNVVLTDQSTIRNFFESPICKVLKMNSNKICSQVDCPKYPRNLVFKDCRYVSISPIGNNCQRGAVEWYLSNVEIFTYESGDVERLFQCTDFSKCPTHLLRVYGRQNGESHIEDKVLAAESILIDSPISSISGLELPKCTKMSLVRLGDNVKIQNIDAPSIIELHFEFLLSERSTVIMTNIHSPVLKEFSIKPYTPVGVDGRTLVKDASSPDSDFSFLRSVSTLTVDSLNDALCKCPSFDHLTTLNLSIVNTFPKDRLIHLPAIKNLNISIKSNCVASIPEFDAQSACTYILETPRDAPQSMVENLPKVLSLMGSLTKLDILRVCAPLSDDVLRKMARYFKRKGHNTLRTFKGAPLELFQPYNEFNLVLPELEELHIGSYISDLQAVPGPLEICLTAGSLKTLTIFGFLFESSVKITDLPSLSSLFFSNTVKHLILENVEMLKSLEINDELEKITTGRLPKLRYFSYCKPEGMTASMIEKDMKCTNRTLSCDGWKDDNRHQYSISRAHTQASWVII</sequence>